<dbReference type="SUPFAM" id="SSF49265">
    <property type="entry name" value="Fibronectin type III"/>
    <property type="match status" value="2"/>
</dbReference>
<evidence type="ECO:0000259" key="2">
    <source>
        <dbReference type="PROSITE" id="PS50853"/>
    </source>
</evidence>
<dbReference type="GO" id="GO:0005886">
    <property type="term" value="C:plasma membrane"/>
    <property type="evidence" value="ECO:0007669"/>
    <property type="project" value="TreeGrafter"/>
</dbReference>
<dbReference type="SMART" id="SM00060">
    <property type="entry name" value="FN3"/>
    <property type="match status" value="2"/>
</dbReference>
<dbReference type="Ensembl" id="ENSSFAT00005034507.1">
    <property type="protein sequence ID" value="ENSSFAP00005033340.1"/>
    <property type="gene ID" value="ENSSFAG00005016816.1"/>
</dbReference>
<name>A0A672HWS8_SALFA</name>
<dbReference type="InterPro" id="IPR015373">
    <property type="entry name" value="Interferon/interleukin_rcp_dom"/>
</dbReference>
<dbReference type="Proteomes" id="UP000472267">
    <property type="component" value="Chromosome 16"/>
</dbReference>
<dbReference type="InterPro" id="IPR003961">
    <property type="entry name" value="FN3_dom"/>
</dbReference>
<dbReference type="CDD" id="cd00063">
    <property type="entry name" value="FN3"/>
    <property type="match status" value="1"/>
</dbReference>
<evidence type="ECO:0000313" key="4">
    <source>
        <dbReference type="Proteomes" id="UP000472267"/>
    </source>
</evidence>
<dbReference type="PANTHER" id="PTHR20859">
    <property type="entry name" value="INTERFERON/INTERLEUKIN RECEPTOR"/>
    <property type="match status" value="1"/>
</dbReference>
<dbReference type="AlphaFoldDB" id="A0A672HWS8"/>
<dbReference type="GO" id="GO:0004896">
    <property type="term" value="F:cytokine receptor activity"/>
    <property type="evidence" value="ECO:0007669"/>
    <property type="project" value="TreeGrafter"/>
</dbReference>
<sequence length="314" mass="34554">HFSILNKITYRVSCKTLTGMVTVKTPTLGSPNNVRLSSYNMNLVLRWDRPEGEASDLLYTAEYKNQISSYKTGCLNISALECDFTPLHLSVYGRYMGRVQAVRGAESSAWVETVIGPPSVSLVSNGATVEVSIKDPMFQISDLRNVYGEPDYNVTHWKSSRNETVKSQITQQTRLVLDDLDAWSRYCVQVQLKTGIDSRTSLPSNVTCQSTAGAGHGAPWLAAVLVLVGVSLAVALVVVVVRKRKSISRFLFPKDTLPQCLKEVGVGGSLLQDTHTHTLSLVFLSLWRPSIDSHSCLAPNPDPYPNPNPHHNKA</sequence>
<dbReference type="InterPro" id="IPR013783">
    <property type="entry name" value="Ig-like_fold"/>
</dbReference>
<keyword evidence="1" id="KW-1133">Transmembrane helix</keyword>
<reference evidence="3" key="3">
    <citation type="submission" date="2025-09" db="UniProtKB">
        <authorList>
            <consortium name="Ensembl"/>
        </authorList>
    </citation>
    <scope>IDENTIFICATION</scope>
</reference>
<dbReference type="InterPro" id="IPR036116">
    <property type="entry name" value="FN3_sf"/>
</dbReference>
<evidence type="ECO:0000256" key="1">
    <source>
        <dbReference type="SAM" id="Phobius"/>
    </source>
</evidence>
<reference evidence="3" key="2">
    <citation type="submission" date="2025-08" db="UniProtKB">
        <authorList>
            <consortium name="Ensembl"/>
        </authorList>
    </citation>
    <scope>IDENTIFICATION</scope>
</reference>
<dbReference type="Pfam" id="PF09294">
    <property type="entry name" value="Interfer-bind"/>
    <property type="match status" value="1"/>
</dbReference>
<dbReference type="Pfam" id="PF01108">
    <property type="entry name" value="Tissue_fac"/>
    <property type="match status" value="1"/>
</dbReference>
<feature type="domain" description="Fibronectin type-III" evidence="2">
    <location>
        <begin position="30"/>
        <end position="123"/>
    </location>
</feature>
<dbReference type="PANTHER" id="PTHR20859:SF46">
    <property type="entry name" value="INTERFERON GAMMA RECEPTOR 2"/>
    <property type="match status" value="1"/>
</dbReference>
<dbReference type="InterPro" id="IPR050650">
    <property type="entry name" value="Type-II_Cytokine-TF_Rcpt"/>
</dbReference>
<reference evidence="3" key="1">
    <citation type="submission" date="2019-06" db="EMBL/GenBank/DDBJ databases">
        <authorList>
            <consortium name="Wellcome Sanger Institute Data Sharing"/>
        </authorList>
    </citation>
    <scope>NUCLEOTIDE SEQUENCE [LARGE SCALE GENOMIC DNA]</scope>
</reference>
<feature type="transmembrane region" description="Helical" evidence="1">
    <location>
        <begin position="220"/>
        <end position="241"/>
    </location>
</feature>
<dbReference type="Gene3D" id="2.60.40.10">
    <property type="entry name" value="Immunoglobulins"/>
    <property type="match status" value="2"/>
</dbReference>
<keyword evidence="1" id="KW-0812">Transmembrane</keyword>
<dbReference type="PROSITE" id="PS50853">
    <property type="entry name" value="FN3"/>
    <property type="match status" value="1"/>
</dbReference>
<keyword evidence="1" id="KW-0472">Membrane</keyword>
<proteinExistence type="predicted"/>
<dbReference type="InParanoid" id="A0A672HWS8"/>
<evidence type="ECO:0000313" key="3">
    <source>
        <dbReference type="Ensembl" id="ENSSFAP00005033340.1"/>
    </source>
</evidence>
<keyword evidence="4" id="KW-1185">Reference proteome</keyword>
<organism evidence="3 4">
    <name type="scientific">Salarias fasciatus</name>
    <name type="common">Jewelled blenny</name>
    <name type="synonym">Blennius fasciatus</name>
    <dbReference type="NCBI Taxonomy" id="181472"/>
    <lineage>
        <taxon>Eukaryota</taxon>
        <taxon>Metazoa</taxon>
        <taxon>Chordata</taxon>
        <taxon>Craniata</taxon>
        <taxon>Vertebrata</taxon>
        <taxon>Euteleostomi</taxon>
        <taxon>Actinopterygii</taxon>
        <taxon>Neopterygii</taxon>
        <taxon>Teleostei</taxon>
        <taxon>Neoteleostei</taxon>
        <taxon>Acanthomorphata</taxon>
        <taxon>Ovalentaria</taxon>
        <taxon>Blenniimorphae</taxon>
        <taxon>Blenniiformes</taxon>
        <taxon>Blennioidei</taxon>
        <taxon>Blenniidae</taxon>
        <taxon>Salariinae</taxon>
        <taxon>Salarias</taxon>
    </lineage>
</organism>
<accession>A0A672HWS8</accession>
<protein>
    <recommendedName>
        <fullName evidence="2">Fibronectin type-III domain-containing protein</fullName>
    </recommendedName>
</protein>